<organism evidence="2 3">
    <name type="scientific">Rhododendron simsii</name>
    <name type="common">Sims's rhododendron</name>
    <dbReference type="NCBI Taxonomy" id="118357"/>
    <lineage>
        <taxon>Eukaryota</taxon>
        <taxon>Viridiplantae</taxon>
        <taxon>Streptophyta</taxon>
        <taxon>Embryophyta</taxon>
        <taxon>Tracheophyta</taxon>
        <taxon>Spermatophyta</taxon>
        <taxon>Magnoliopsida</taxon>
        <taxon>eudicotyledons</taxon>
        <taxon>Gunneridae</taxon>
        <taxon>Pentapetalae</taxon>
        <taxon>asterids</taxon>
        <taxon>Ericales</taxon>
        <taxon>Ericaceae</taxon>
        <taxon>Ericoideae</taxon>
        <taxon>Rhodoreae</taxon>
        <taxon>Rhododendron</taxon>
    </lineage>
</organism>
<keyword evidence="3" id="KW-1185">Reference proteome</keyword>
<reference evidence="2" key="1">
    <citation type="submission" date="2019-11" db="EMBL/GenBank/DDBJ databases">
        <authorList>
            <person name="Liu Y."/>
            <person name="Hou J."/>
            <person name="Li T.-Q."/>
            <person name="Guan C.-H."/>
            <person name="Wu X."/>
            <person name="Wu H.-Z."/>
            <person name="Ling F."/>
            <person name="Zhang R."/>
            <person name="Shi X.-G."/>
            <person name="Ren J.-P."/>
            <person name="Chen E.-F."/>
            <person name="Sun J.-M."/>
        </authorList>
    </citation>
    <scope>NUCLEOTIDE SEQUENCE</scope>
    <source>
        <strain evidence="2">Adult_tree_wgs_1</strain>
        <tissue evidence="2">Leaves</tissue>
    </source>
</reference>
<gene>
    <name evidence="2" type="ORF">RHSIM_Rhsim03G0095800</name>
</gene>
<dbReference type="EMBL" id="WJXA01000003">
    <property type="protein sequence ID" value="KAF7148080.1"/>
    <property type="molecule type" value="Genomic_DNA"/>
</dbReference>
<evidence type="ECO:0000256" key="1">
    <source>
        <dbReference type="SAM" id="MobiDB-lite"/>
    </source>
</evidence>
<name>A0A834LTG3_RHOSS</name>
<evidence type="ECO:0000313" key="2">
    <source>
        <dbReference type="EMBL" id="KAF7148080.1"/>
    </source>
</evidence>
<dbReference type="AlphaFoldDB" id="A0A834LTG3"/>
<protein>
    <submittedName>
        <fullName evidence="2">Uncharacterized protein</fullName>
    </submittedName>
</protein>
<feature type="compositionally biased region" description="Polar residues" evidence="1">
    <location>
        <begin position="95"/>
        <end position="104"/>
    </location>
</feature>
<proteinExistence type="predicted"/>
<accession>A0A834LTG3</accession>
<dbReference type="Proteomes" id="UP000626092">
    <property type="component" value="Unassembled WGS sequence"/>
</dbReference>
<feature type="region of interest" description="Disordered" evidence="1">
    <location>
        <begin position="79"/>
        <end position="115"/>
    </location>
</feature>
<comment type="caution">
    <text evidence="2">The sequence shown here is derived from an EMBL/GenBank/DDBJ whole genome shotgun (WGS) entry which is preliminary data.</text>
</comment>
<evidence type="ECO:0000313" key="3">
    <source>
        <dbReference type="Proteomes" id="UP000626092"/>
    </source>
</evidence>
<sequence length="115" mass="12498">MFPLLMGLASQRVGKNACLKWELRLLAADKLWGKLMVIARLPSTPQLLQNLTSIQMARSLENQDPKLSGVIASTNDSSIGAQKKTRDVNGLASVNEDTSSSMVEETSLKWSPAAQ</sequence>